<feature type="non-terminal residue" evidence="1">
    <location>
        <position position="1"/>
    </location>
</feature>
<name>A0AAW5VHU7_9LEPT</name>
<dbReference type="EMBL" id="JAMQQD010000011">
    <property type="protein sequence ID" value="MCW7517174.1"/>
    <property type="molecule type" value="Genomic_DNA"/>
</dbReference>
<comment type="caution">
    <text evidence="1">The sequence shown here is derived from an EMBL/GenBank/DDBJ whole genome shotgun (WGS) entry which is preliminary data.</text>
</comment>
<organism evidence="1 2">
    <name type="scientific">Leptospira levettii</name>
    <dbReference type="NCBI Taxonomy" id="2023178"/>
    <lineage>
        <taxon>Bacteria</taxon>
        <taxon>Pseudomonadati</taxon>
        <taxon>Spirochaetota</taxon>
        <taxon>Spirochaetia</taxon>
        <taxon>Leptospirales</taxon>
        <taxon>Leptospiraceae</taxon>
        <taxon>Leptospira</taxon>
    </lineage>
</organism>
<evidence type="ECO:0000313" key="1">
    <source>
        <dbReference type="EMBL" id="MCW7517174.1"/>
    </source>
</evidence>
<sequence>SPKWSQLALNELSFLGNVRFVPELKELLTLAGSKTVSLGDFHYSQTISTHSLSDFAYQPLTIQERGRFRDKKLINQYNEADILKYNKSYRSAILHNDYYWSNFYQKERMRNEIEYNQRAFSLYTHISPQKWYDADSISHELRMNKREITFILRKWMEYGIADIIERNERYRKVVKFKIKKVKLYYLIYSNFTEINDNGKI</sequence>
<gene>
    <name evidence="1" type="ORF">ND810_18550</name>
</gene>
<accession>A0AAW5VHU7</accession>
<reference evidence="1" key="1">
    <citation type="submission" date="2022-06" db="EMBL/GenBank/DDBJ databases">
        <title>Leptospira isolates from biofilms formed at urban environments.</title>
        <authorList>
            <person name="Ribeiro P.S."/>
            <person name="Sousa T."/>
            <person name="Carvalho N."/>
            <person name="Aburjaile F."/>
            <person name="Neves F."/>
            <person name="Oliveira D."/>
            <person name="Blanco L."/>
            <person name="Lima J."/>
            <person name="Costa F."/>
            <person name="Brenig B."/>
            <person name="Soares S."/>
            <person name="Ramos R."/>
            <person name="Goes-Neto A."/>
            <person name="Matiuzzi M."/>
            <person name="Azevedo V."/>
            <person name="Ristow P."/>
        </authorList>
    </citation>
    <scope>NUCLEOTIDE SEQUENCE</scope>
    <source>
        <strain evidence="1">VSF7</strain>
    </source>
</reference>
<dbReference type="AlphaFoldDB" id="A0AAW5VHU7"/>
<dbReference type="Proteomes" id="UP001209694">
    <property type="component" value="Unassembled WGS sequence"/>
</dbReference>
<evidence type="ECO:0000313" key="2">
    <source>
        <dbReference type="Proteomes" id="UP001209694"/>
    </source>
</evidence>
<proteinExistence type="predicted"/>
<protein>
    <submittedName>
        <fullName evidence="1">Uncharacterized protein</fullName>
    </submittedName>
</protein>